<organism evidence="1 2">
    <name type="scientific">Methylocystis bryophila</name>
    <dbReference type="NCBI Taxonomy" id="655015"/>
    <lineage>
        <taxon>Bacteria</taxon>
        <taxon>Pseudomonadati</taxon>
        <taxon>Pseudomonadota</taxon>
        <taxon>Alphaproteobacteria</taxon>
        <taxon>Hyphomicrobiales</taxon>
        <taxon>Methylocystaceae</taxon>
        <taxon>Methylocystis</taxon>
    </lineage>
</organism>
<accession>A0A1W6N0P3</accession>
<dbReference type="OrthoDB" id="9784936at2"/>
<dbReference type="Proteomes" id="UP000193978">
    <property type="component" value="Chromosome"/>
</dbReference>
<dbReference type="AlphaFoldDB" id="A0A1W6N0P3"/>
<dbReference type="KEGG" id="mbry:B1812_04140"/>
<keyword evidence="2" id="KW-1185">Reference proteome</keyword>
<sequence>MSFPATTYRVLIASPSDLTEERETATMAINDWNALHAAAEGVVLLPVKWETHARPESGVRPQGAINAQIVQPCDILIGLFWTKLGTSTGVAESGTVEEIDQFVEQQKPALLYFSDRPKAPSGIDLTQLGKLKEFKDETYSQALVGSFSSVDELRMKLLRDLTSQLRAMTANRPKARRSKLDELRQITEIIGSQKRQNITLEEVKTFCDLVGIYRTKAQMTDPVEPTDKGPNGHRIGYTAEGDKVEWIPSDEEPGEEWPMILRRSDKAILAAYNEFWDKVWWNRHQNWLYRLKTGEDALTEGQKEILETAKKAARRIERKYGRKNLGLDDFEWGLLNGRMSALSWVLGSEWEESLDT</sequence>
<reference evidence="1 2" key="1">
    <citation type="submission" date="2017-02" db="EMBL/GenBank/DDBJ databases">
        <authorList>
            <person name="Peterson S.W."/>
        </authorList>
    </citation>
    <scope>NUCLEOTIDE SEQUENCE [LARGE SCALE GENOMIC DNA]</scope>
    <source>
        <strain evidence="1 2">S285</strain>
    </source>
</reference>
<proteinExistence type="predicted"/>
<protein>
    <submittedName>
        <fullName evidence="1">DUF4062 domain-containing protein</fullName>
    </submittedName>
</protein>
<evidence type="ECO:0000313" key="1">
    <source>
        <dbReference type="EMBL" id="ARN83361.1"/>
    </source>
</evidence>
<dbReference type="EMBL" id="CP019948">
    <property type="protein sequence ID" value="ARN83361.1"/>
    <property type="molecule type" value="Genomic_DNA"/>
</dbReference>
<gene>
    <name evidence="1" type="ORF">B1812_04140</name>
</gene>
<name>A0A1W6N0P3_9HYPH</name>
<dbReference type="STRING" id="655015.B1812_04140"/>
<evidence type="ECO:0000313" key="2">
    <source>
        <dbReference type="Proteomes" id="UP000193978"/>
    </source>
</evidence>